<dbReference type="Proteomes" id="UP000243499">
    <property type="component" value="Chromosome 5"/>
</dbReference>
<dbReference type="Gene3D" id="3.10.129.10">
    <property type="entry name" value="Hotdog Thioesterase"/>
    <property type="match status" value="1"/>
</dbReference>
<dbReference type="InterPro" id="IPR006683">
    <property type="entry name" value="Thioestr_dom"/>
</dbReference>
<comment type="similarity">
    <text evidence="1">Belongs to the thioesterase PaaI family.</text>
</comment>
<name>A0A2T8IJ73_9POAL</name>
<evidence type="ECO:0000256" key="1">
    <source>
        <dbReference type="ARBA" id="ARBA00008324"/>
    </source>
</evidence>
<reference evidence="3" key="1">
    <citation type="submission" date="2018-04" db="EMBL/GenBank/DDBJ databases">
        <title>WGS assembly of Panicum hallii.</title>
        <authorList>
            <person name="Lovell J."/>
            <person name="Jenkins J."/>
            <person name="Lowry D."/>
            <person name="Mamidi S."/>
            <person name="Sreedasyam A."/>
            <person name="Weng X."/>
            <person name="Barry K."/>
            <person name="Bonette J."/>
            <person name="Campitelli B."/>
            <person name="Daum C."/>
            <person name="Gordon S."/>
            <person name="Gould B."/>
            <person name="Lipzen A."/>
            <person name="Macqueen A."/>
            <person name="Palacio-Mejia J."/>
            <person name="Plott C."/>
            <person name="Shakirov E."/>
            <person name="Shu S."/>
            <person name="Yoshinaga Y."/>
            <person name="Zane M."/>
            <person name="Rokhsar D."/>
            <person name="Grimwood J."/>
            <person name="Schmutz J."/>
            <person name="Juenger T."/>
        </authorList>
    </citation>
    <scope>NUCLEOTIDE SEQUENCE [LARGE SCALE GENOMIC DNA]</scope>
    <source>
        <strain evidence="3">FIL2</strain>
    </source>
</reference>
<accession>A0A2T8IJ73</accession>
<dbReference type="EMBL" id="CM008050">
    <property type="protein sequence ID" value="PVH37719.1"/>
    <property type="molecule type" value="Genomic_DNA"/>
</dbReference>
<sequence length="112" mass="12135">MPEQQEAHRSKDGEVELGAMTTEWQLEPGVASKLFDVFTVAGLRVDAIEPGRAMVCSFTVPPRLTEEIEIDARVLGIGATTGCVTVEVRRKATGEVVAHGRHTKYLAVSSKL</sequence>
<dbReference type="Gramene" id="PVH37719">
    <property type="protein sequence ID" value="PVH37719"/>
    <property type="gene ID" value="PAHAL_5G068000"/>
</dbReference>
<evidence type="ECO:0000313" key="3">
    <source>
        <dbReference type="EMBL" id="PVH37719.1"/>
    </source>
</evidence>
<evidence type="ECO:0000259" key="2">
    <source>
        <dbReference type="Pfam" id="PF03061"/>
    </source>
</evidence>
<protein>
    <recommendedName>
        <fullName evidence="2">Thioesterase domain-containing protein</fullName>
    </recommendedName>
</protein>
<proteinExistence type="inferred from homology"/>
<dbReference type="SUPFAM" id="SSF54637">
    <property type="entry name" value="Thioesterase/thiol ester dehydrase-isomerase"/>
    <property type="match status" value="1"/>
</dbReference>
<feature type="domain" description="Thioesterase" evidence="2">
    <location>
        <begin position="50"/>
        <end position="95"/>
    </location>
</feature>
<gene>
    <name evidence="3" type="ORF">PAHAL_5G068000</name>
</gene>
<dbReference type="InterPro" id="IPR039298">
    <property type="entry name" value="ACOT13"/>
</dbReference>
<dbReference type="PANTHER" id="PTHR21660:SF35">
    <property type="entry name" value="THIOESTERASE DOMAIN-CONTAINING PROTEIN"/>
    <property type="match status" value="1"/>
</dbReference>
<dbReference type="InterPro" id="IPR029069">
    <property type="entry name" value="HotDog_dom_sf"/>
</dbReference>
<organism evidence="3">
    <name type="scientific">Panicum hallii</name>
    <dbReference type="NCBI Taxonomy" id="206008"/>
    <lineage>
        <taxon>Eukaryota</taxon>
        <taxon>Viridiplantae</taxon>
        <taxon>Streptophyta</taxon>
        <taxon>Embryophyta</taxon>
        <taxon>Tracheophyta</taxon>
        <taxon>Spermatophyta</taxon>
        <taxon>Magnoliopsida</taxon>
        <taxon>Liliopsida</taxon>
        <taxon>Poales</taxon>
        <taxon>Poaceae</taxon>
        <taxon>PACMAD clade</taxon>
        <taxon>Panicoideae</taxon>
        <taxon>Panicodae</taxon>
        <taxon>Paniceae</taxon>
        <taxon>Panicinae</taxon>
        <taxon>Panicum</taxon>
        <taxon>Panicum sect. Panicum</taxon>
    </lineage>
</organism>
<dbReference type="GO" id="GO:0047617">
    <property type="term" value="F:fatty acyl-CoA hydrolase activity"/>
    <property type="evidence" value="ECO:0007669"/>
    <property type="project" value="InterPro"/>
</dbReference>
<dbReference type="AlphaFoldDB" id="A0A2T8IJ73"/>
<dbReference type="PANTHER" id="PTHR21660">
    <property type="entry name" value="THIOESTERASE SUPERFAMILY MEMBER-RELATED"/>
    <property type="match status" value="1"/>
</dbReference>
<dbReference type="Pfam" id="PF03061">
    <property type="entry name" value="4HBT"/>
    <property type="match status" value="1"/>
</dbReference>